<dbReference type="AlphaFoldDB" id="A0A077ZY16"/>
<evidence type="ECO:0000256" key="3">
    <source>
        <dbReference type="ARBA" id="ARBA00022827"/>
    </source>
</evidence>
<dbReference type="Proteomes" id="UP000039865">
    <property type="component" value="Unassembled WGS sequence"/>
</dbReference>
<reference evidence="4 5" key="1">
    <citation type="submission" date="2014-06" db="EMBL/GenBank/DDBJ databases">
        <authorList>
            <person name="Swart Estienne"/>
        </authorList>
    </citation>
    <scope>NUCLEOTIDE SEQUENCE [LARGE SCALE GENOMIC DNA]</scope>
    <source>
        <strain evidence="4 5">130c</strain>
    </source>
</reference>
<dbReference type="SUPFAM" id="SSF55103">
    <property type="entry name" value="FAD-linked oxidases, C-terminal domain"/>
    <property type="match status" value="1"/>
</dbReference>
<accession>A0A077ZY16</accession>
<dbReference type="InterPro" id="IPR016164">
    <property type="entry name" value="FAD-linked_Oxase-like_C"/>
</dbReference>
<sequence length="458" mass="52796">MTRDEQFEKKVRLIFPHYNQDNDDDSMSVKIVSENQLEHIIKLCNIYKKSVRSLNDHAISAYKGINIHLDYTNFNQIKRVNIPDSKCKTEPGISVESLNQQLQPFNFYVPYITPGLNESTSDIQLDQAVQENRICLQSLKYGHFKDQALERVSFVSGEGRMIQTGGYKVRDTQSFGFNVTDLFSGSTYTIGLLFEVVVNCFNQKHNHKGQLYEMRLNDFTEIWKLASNFKAYVDQKDEKQQSLVDAVIISNLNQTDKTILVSSFDFNLNSSNSIKDFSSSISKNIKSLKSQTTQETILDSKFVQKFAFASQGNKNVDQEIVLTVSIGNGISFLEEYKEIFEEFPFQIHLLKKYINIKLCFDSNNEEHKVILDRVTSEVIKIGGTLKASRKVLTMISPYLDKRILGNYNMKVHNGLKQIYDPKDVLNPSSFFYLREKQDKSAIKRLMDKNKQINYILSK</sequence>
<dbReference type="InterPro" id="IPR036318">
    <property type="entry name" value="FAD-bd_PCMH-like_sf"/>
</dbReference>
<proteinExistence type="inferred from homology"/>
<keyword evidence="3" id="KW-0274">FAD</keyword>
<name>A0A077ZY16_STYLE</name>
<dbReference type="Gene3D" id="3.30.465.10">
    <property type="match status" value="1"/>
</dbReference>
<keyword evidence="5" id="KW-1185">Reference proteome</keyword>
<dbReference type="GO" id="GO:0050660">
    <property type="term" value="F:flavin adenine dinucleotide binding"/>
    <property type="evidence" value="ECO:0007669"/>
    <property type="project" value="InterPro"/>
</dbReference>
<dbReference type="GO" id="GO:0004458">
    <property type="term" value="F:D-lactate dehydrogenase (cytochrome) activity"/>
    <property type="evidence" value="ECO:0007669"/>
    <property type="project" value="TreeGrafter"/>
</dbReference>
<dbReference type="InterPro" id="IPR016169">
    <property type="entry name" value="FAD-bd_PCMH_sub2"/>
</dbReference>
<gene>
    <name evidence="4" type="primary">Contig13654.g14560</name>
    <name evidence="4" type="ORF">STYLEM_3487</name>
</gene>
<comment type="similarity">
    <text evidence="1">Belongs to the FAD-binding oxidoreductase/transferase type 4 family.</text>
</comment>
<organism evidence="4 5">
    <name type="scientific">Stylonychia lemnae</name>
    <name type="common">Ciliate</name>
    <dbReference type="NCBI Taxonomy" id="5949"/>
    <lineage>
        <taxon>Eukaryota</taxon>
        <taxon>Sar</taxon>
        <taxon>Alveolata</taxon>
        <taxon>Ciliophora</taxon>
        <taxon>Intramacronucleata</taxon>
        <taxon>Spirotrichea</taxon>
        <taxon>Stichotrichia</taxon>
        <taxon>Sporadotrichida</taxon>
        <taxon>Oxytrichidae</taxon>
        <taxon>Stylonychinae</taxon>
        <taxon>Stylonychia</taxon>
    </lineage>
</organism>
<keyword evidence="2" id="KW-0285">Flavoprotein</keyword>
<dbReference type="InParanoid" id="A0A077ZY16"/>
<dbReference type="GO" id="GO:0008720">
    <property type="term" value="F:D-lactate dehydrogenase (NAD+) activity"/>
    <property type="evidence" value="ECO:0007669"/>
    <property type="project" value="TreeGrafter"/>
</dbReference>
<evidence type="ECO:0000313" key="4">
    <source>
        <dbReference type="EMBL" id="CDW74507.1"/>
    </source>
</evidence>
<evidence type="ECO:0000256" key="2">
    <source>
        <dbReference type="ARBA" id="ARBA00022630"/>
    </source>
</evidence>
<dbReference type="OrthoDB" id="5332616at2759"/>
<evidence type="ECO:0000256" key="1">
    <source>
        <dbReference type="ARBA" id="ARBA00008000"/>
    </source>
</evidence>
<dbReference type="GO" id="GO:1903457">
    <property type="term" value="P:lactate catabolic process"/>
    <property type="evidence" value="ECO:0007669"/>
    <property type="project" value="TreeGrafter"/>
</dbReference>
<dbReference type="PANTHER" id="PTHR11748">
    <property type="entry name" value="D-LACTATE DEHYDROGENASE"/>
    <property type="match status" value="1"/>
</dbReference>
<dbReference type="PANTHER" id="PTHR11748:SF111">
    <property type="entry name" value="D-LACTATE DEHYDROGENASE, MITOCHONDRIAL-RELATED"/>
    <property type="match status" value="1"/>
</dbReference>
<protein>
    <submittedName>
        <fullName evidence="4">D-lactate dehydrogenase</fullName>
    </submittedName>
</protein>
<evidence type="ECO:0000313" key="5">
    <source>
        <dbReference type="Proteomes" id="UP000039865"/>
    </source>
</evidence>
<dbReference type="EMBL" id="CCKQ01003388">
    <property type="protein sequence ID" value="CDW74507.1"/>
    <property type="molecule type" value="Genomic_DNA"/>
</dbReference>
<dbReference type="SUPFAM" id="SSF56176">
    <property type="entry name" value="FAD-binding/transporter-associated domain-like"/>
    <property type="match status" value="1"/>
</dbReference>